<organism evidence="1 2">
    <name type="scientific">Pararobbsia silviterrae</name>
    <dbReference type="NCBI Taxonomy" id="1792498"/>
    <lineage>
        <taxon>Bacteria</taxon>
        <taxon>Pseudomonadati</taxon>
        <taxon>Pseudomonadota</taxon>
        <taxon>Betaproteobacteria</taxon>
        <taxon>Burkholderiales</taxon>
        <taxon>Burkholderiaceae</taxon>
        <taxon>Pararobbsia</taxon>
    </lineage>
</organism>
<reference evidence="1 2" key="1">
    <citation type="submission" date="2018-10" db="EMBL/GenBank/DDBJ databases">
        <title>Robbsia sp. DHC34, isolated from soil.</title>
        <authorList>
            <person name="Gao Z.-H."/>
            <person name="Qiu L.-H."/>
        </authorList>
    </citation>
    <scope>NUCLEOTIDE SEQUENCE [LARGE SCALE GENOMIC DNA]</scope>
    <source>
        <strain evidence="1 2">DHC34</strain>
    </source>
</reference>
<protein>
    <submittedName>
        <fullName evidence="1">Uncharacterized protein</fullName>
    </submittedName>
</protein>
<dbReference type="AlphaFoldDB" id="A0A494XQ50"/>
<gene>
    <name evidence="1" type="ORF">D7S86_18560</name>
</gene>
<dbReference type="EMBL" id="RBZU01000008">
    <property type="protein sequence ID" value="RKP51942.1"/>
    <property type="molecule type" value="Genomic_DNA"/>
</dbReference>
<dbReference type="Proteomes" id="UP000270342">
    <property type="component" value="Unassembled WGS sequence"/>
</dbReference>
<comment type="caution">
    <text evidence="1">The sequence shown here is derived from an EMBL/GenBank/DDBJ whole genome shotgun (WGS) entry which is preliminary data.</text>
</comment>
<evidence type="ECO:0000313" key="2">
    <source>
        <dbReference type="Proteomes" id="UP000270342"/>
    </source>
</evidence>
<evidence type="ECO:0000313" key="1">
    <source>
        <dbReference type="EMBL" id="RKP51942.1"/>
    </source>
</evidence>
<sequence length="78" mass="8222">MPCAYAQSNNDAAHKPATLISYAGNPSNDALAGHVETIAPAGALPSRRDTLRAEVVGQLRQTVHDSELAGLQDIYSHP</sequence>
<name>A0A494XQ50_9BURK</name>
<accession>A0A494XQ50</accession>
<proteinExistence type="predicted"/>
<keyword evidence="2" id="KW-1185">Reference proteome</keyword>